<evidence type="ECO:0000313" key="3">
    <source>
        <dbReference type="Proteomes" id="UP000654913"/>
    </source>
</evidence>
<accession>A0A7R8AHD4</accession>
<dbReference type="GeneID" id="64967475"/>
<sequence>MSFRIRSCTQGLRGLTSTPLHLRSSTLSHIRPLSTTPTTHLPSLSSTKEPLRPPTTAQERQEMLETLERQILSPERAETAYSGTDNAVGGDNYAYDPSITNPEGEFQCFEEEVRVDGAVDPLYVSPANRDFSQMLDPNLDGRAVGSDKGDRLGAAGSVRGWVKKGKEVKIRQAKGKGVNVDEYERLLKGLRKVQMRHMGKDATEKPA</sequence>
<gene>
    <name evidence="2" type="ORF">APUU_10298A</name>
</gene>
<evidence type="ECO:0000256" key="1">
    <source>
        <dbReference type="SAM" id="MobiDB-lite"/>
    </source>
</evidence>
<organism evidence="2 3">
    <name type="scientific">Aspergillus puulaauensis</name>
    <dbReference type="NCBI Taxonomy" id="1220207"/>
    <lineage>
        <taxon>Eukaryota</taxon>
        <taxon>Fungi</taxon>
        <taxon>Dikarya</taxon>
        <taxon>Ascomycota</taxon>
        <taxon>Pezizomycotina</taxon>
        <taxon>Eurotiomycetes</taxon>
        <taxon>Eurotiomycetidae</taxon>
        <taxon>Eurotiales</taxon>
        <taxon>Aspergillaceae</taxon>
        <taxon>Aspergillus</taxon>
    </lineage>
</organism>
<dbReference type="Proteomes" id="UP000654913">
    <property type="component" value="Chromosome 1"/>
</dbReference>
<dbReference type="OrthoDB" id="4220319at2759"/>
<proteinExistence type="predicted"/>
<dbReference type="RefSeq" id="XP_041549664.1">
    <property type="nucleotide sequence ID" value="XM_041699240.1"/>
</dbReference>
<feature type="compositionally biased region" description="Low complexity" evidence="1">
    <location>
        <begin position="32"/>
        <end position="47"/>
    </location>
</feature>
<feature type="region of interest" description="Disordered" evidence="1">
    <location>
        <begin position="30"/>
        <end position="58"/>
    </location>
</feature>
<dbReference type="PANTHER" id="PTHR42090:SF1">
    <property type="match status" value="1"/>
</dbReference>
<reference evidence="2" key="1">
    <citation type="submission" date="2021-01" db="EMBL/GenBank/DDBJ databases">
        <authorList>
            <consortium name="Aspergillus puulaauensis MK2 genome sequencing consortium"/>
            <person name="Kazuki M."/>
            <person name="Futagami T."/>
        </authorList>
    </citation>
    <scope>NUCLEOTIDE SEQUENCE</scope>
    <source>
        <strain evidence="2">MK2</strain>
    </source>
</reference>
<evidence type="ECO:0000313" key="2">
    <source>
        <dbReference type="EMBL" id="BCS17470.1"/>
    </source>
</evidence>
<dbReference type="EMBL" id="AP024443">
    <property type="protein sequence ID" value="BCS17470.1"/>
    <property type="molecule type" value="Genomic_DNA"/>
</dbReference>
<reference evidence="2" key="2">
    <citation type="submission" date="2021-02" db="EMBL/GenBank/DDBJ databases">
        <title>Aspergillus puulaauensis MK2 genome sequence.</title>
        <authorList>
            <person name="Futagami T."/>
            <person name="Mori K."/>
            <person name="Kadooka C."/>
            <person name="Tanaka T."/>
        </authorList>
    </citation>
    <scope>NUCLEOTIDE SEQUENCE</scope>
    <source>
        <strain evidence="2">MK2</strain>
    </source>
</reference>
<dbReference type="AlphaFoldDB" id="A0A7R8AHD4"/>
<keyword evidence="3" id="KW-1185">Reference proteome</keyword>
<protein>
    <submittedName>
        <fullName evidence="2">Uncharacterized protein</fullName>
    </submittedName>
</protein>
<dbReference type="KEGG" id="apuu:APUU_10298A"/>
<name>A0A7R8AHD4_9EURO</name>
<dbReference type="PANTHER" id="PTHR42090">
    <property type="match status" value="1"/>
</dbReference>